<gene>
    <name evidence="1" type="ORF">BD626DRAFT_212047</name>
</gene>
<accession>A0A550BYG3</accession>
<dbReference type="EMBL" id="VDMD01000047">
    <property type="protein sequence ID" value="TRM57506.1"/>
    <property type="molecule type" value="Genomic_DNA"/>
</dbReference>
<dbReference type="Proteomes" id="UP000320762">
    <property type="component" value="Unassembled WGS sequence"/>
</dbReference>
<organism evidence="1 2">
    <name type="scientific">Schizophyllum amplum</name>
    <dbReference type="NCBI Taxonomy" id="97359"/>
    <lineage>
        <taxon>Eukaryota</taxon>
        <taxon>Fungi</taxon>
        <taxon>Dikarya</taxon>
        <taxon>Basidiomycota</taxon>
        <taxon>Agaricomycotina</taxon>
        <taxon>Agaricomycetes</taxon>
        <taxon>Agaricomycetidae</taxon>
        <taxon>Agaricales</taxon>
        <taxon>Schizophyllaceae</taxon>
        <taxon>Schizophyllum</taxon>
    </lineage>
</organism>
<sequence>MALNLAALTSSRVLLMPFHSVSPWPSWRSVPSPRLWLLTSLAALESRHDSGKLPQGVSIDDINGNLQDLHASEALAQGPGLLLGPGRRAITSDGSRLTMPQLSLQACCRHVYATSYGGGLSSDVMRSYSALATAEGRGLSDDPVRNLYFHVCAVLTTTCPLDYLK</sequence>
<dbReference type="AlphaFoldDB" id="A0A550BYG3"/>
<name>A0A550BYG3_9AGAR</name>
<comment type="caution">
    <text evidence="1">The sequence shown here is derived from an EMBL/GenBank/DDBJ whole genome shotgun (WGS) entry which is preliminary data.</text>
</comment>
<evidence type="ECO:0000313" key="2">
    <source>
        <dbReference type="Proteomes" id="UP000320762"/>
    </source>
</evidence>
<reference evidence="1 2" key="1">
    <citation type="journal article" date="2019" name="New Phytol.">
        <title>Comparative genomics reveals unique wood-decay strategies and fruiting body development in the Schizophyllaceae.</title>
        <authorList>
            <person name="Almasi E."/>
            <person name="Sahu N."/>
            <person name="Krizsan K."/>
            <person name="Balint B."/>
            <person name="Kovacs G.M."/>
            <person name="Kiss B."/>
            <person name="Cseklye J."/>
            <person name="Drula E."/>
            <person name="Henrissat B."/>
            <person name="Nagy I."/>
            <person name="Chovatia M."/>
            <person name="Adam C."/>
            <person name="LaButti K."/>
            <person name="Lipzen A."/>
            <person name="Riley R."/>
            <person name="Grigoriev I.V."/>
            <person name="Nagy L.G."/>
        </authorList>
    </citation>
    <scope>NUCLEOTIDE SEQUENCE [LARGE SCALE GENOMIC DNA]</scope>
    <source>
        <strain evidence="1 2">NL-1724</strain>
    </source>
</reference>
<keyword evidence="2" id="KW-1185">Reference proteome</keyword>
<evidence type="ECO:0000313" key="1">
    <source>
        <dbReference type="EMBL" id="TRM57506.1"/>
    </source>
</evidence>
<protein>
    <submittedName>
        <fullName evidence="1">Uncharacterized protein</fullName>
    </submittedName>
</protein>
<proteinExistence type="predicted"/>